<evidence type="ECO:0000313" key="11">
    <source>
        <dbReference type="EMBL" id="KAK7027880.1"/>
    </source>
</evidence>
<accession>A0AAN8WE36</accession>
<dbReference type="SUPFAM" id="SSF90112">
    <property type="entry name" value="Neurotransmitter-gated ion-channel transmembrane pore"/>
    <property type="match status" value="1"/>
</dbReference>
<evidence type="ECO:0000256" key="5">
    <source>
        <dbReference type="ARBA" id="ARBA00023065"/>
    </source>
</evidence>
<keyword evidence="3" id="KW-0813">Transport</keyword>
<feature type="domain" description="Neurotransmitter-gated ion-channel transmembrane" evidence="10">
    <location>
        <begin position="188"/>
        <end position="266"/>
    </location>
</feature>
<dbReference type="GO" id="GO:0099095">
    <property type="term" value="F:ligand-gated monoatomic anion channel activity"/>
    <property type="evidence" value="ECO:0007669"/>
    <property type="project" value="UniProtKB-ARBA"/>
</dbReference>
<dbReference type="GO" id="GO:0005886">
    <property type="term" value="C:plasma membrane"/>
    <property type="evidence" value="ECO:0007669"/>
    <property type="project" value="UniProtKB-SubCell"/>
</dbReference>
<organism evidence="11 12">
    <name type="scientific">Halocaridina rubra</name>
    <name type="common">Hawaiian red shrimp</name>
    <dbReference type="NCBI Taxonomy" id="373956"/>
    <lineage>
        <taxon>Eukaryota</taxon>
        <taxon>Metazoa</taxon>
        <taxon>Ecdysozoa</taxon>
        <taxon>Arthropoda</taxon>
        <taxon>Crustacea</taxon>
        <taxon>Multicrustacea</taxon>
        <taxon>Malacostraca</taxon>
        <taxon>Eumalacostraca</taxon>
        <taxon>Eucarida</taxon>
        <taxon>Decapoda</taxon>
        <taxon>Pleocyemata</taxon>
        <taxon>Caridea</taxon>
        <taxon>Atyoidea</taxon>
        <taxon>Atyidae</taxon>
        <taxon>Halocaridina</taxon>
    </lineage>
</organism>
<dbReference type="GO" id="GO:0004888">
    <property type="term" value="F:transmembrane signaling receptor activity"/>
    <property type="evidence" value="ECO:0007669"/>
    <property type="project" value="InterPro"/>
</dbReference>
<dbReference type="Gene3D" id="1.20.58.390">
    <property type="entry name" value="Neurotransmitter-gated ion-channel transmembrane domain"/>
    <property type="match status" value="1"/>
</dbReference>
<dbReference type="SUPFAM" id="SSF63712">
    <property type="entry name" value="Nicotinic receptor ligand binding domain-like"/>
    <property type="match status" value="1"/>
</dbReference>
<evidence type="ECO:0000256" key="8">
    <source>
        <dbReference type="SAM" id="MobiDB-lite"/>
    </source>
</evidence>
<proteinExistence type="predicted"/>
<evidence type="ECO:0000256" key="7">
    <source>
        <dbReference type="ARBA" id="ARBA00023303"/>
    </source>
</evidence>
<evidence type="ECO:0000256" key="2">
    <source>
        <dbReference type="ARBA" id="ARBA00004236"/>
    </source>
</evidence>
<name>A0AAN8WE36_HALRR</name>
<dbReference type="Proteomes" id="UP001381693">
    <property type="component" value="Unassembled WGS sequence"/>
</dbReference>
<dbReference type="Gene3D" id="2.70.170.10">
    <property type="entry name" value="Neurotransmitter-gated ion-channel ligand-binding domain"/>
    <property type="match status" value="1"/>
</dbReference>
<dbReference type="InterPro" id="IPR018000">
    <property type="entry name" value="Neurotransmitter_ion_chnl_CS"/>
</dbReference>
<feature type="transmembrane region" description="Helical" evidence="9">
    <location>
        <begin position="211"/>
        <end position="230"/>
    </location>
</feature>
<evidence type="ECO:0000259" key="10">
    <source>
        <dbReference type="Pfam" id="PF02932"/>
    </source>
</evidence>
<evidence type="ECO:0000256" key="9">
    <source>
        <dbReference type="SAM" id="Phobius"/>
    </source>
</evidence>
<gene>
    <name evidence="11" type="ORF">SK128_012580</name>
</gene>
<evidence type="ECO:0000256" key="3">
    <source>
        <dbReference type="ARBA" id="ARBA00022448"/>
    </source>
</evidence>
<keyword evidence="6 9" id="KW-0472">Membrane</keyword>
<dbReference type="PROSITE" id="PS00236">
    <property type="entry name" value="NEUROTR_ION_CHANNEL"/>
    <property type="match status" value="1"/>
</dbReference>
<feature type="transmembrane region" description="Helical" evidence="9">
    <location>
        <begin position="180"/>
        <end position="204"/>
    </location>
</feature>
<evidence type="ECO:0000256" key="4">
    <source>
        <dbReference type="ARBA" id="ARBA00022475"/>
    </source>
</evidence>
<comment type="caution">
    <text evidence="11">The sequence shown here is derived from an EMBL/GenBank/DDBJ whole genome shotgun (WGS) entry which is preliminary data.</text>
</comment>
<keyword evidence="12" id="KW-1185">Reference proteome</keyword>
<dbReference type="GO" id="GO:0005254">
    <property type="term" value="F:chloride channel activity"/>
    <property type="evidence" value="ECO:0007669"/>
    <property type="project" value="UniProtKB-ARBA"/>
</dbReference>
<feature type="compositionally biased region" description="Polar residues" evidence="8">
    <location>
        <begin position="20"/>
        <end position="35"/>
    </location>
</feature>
<keyword evidence="9" id="KW-1133">Transmembrane helix</keyword>
<sequence>MRDSGIKFFNRMAWIFTEPQTSRSPLSNPERQSGGQDDPTDSVWTPRIELVNADFPNIYTTAAILNILRKSEPEDDDPSRISRDEVYEGAKNPLRLTQKYNAPFSCAMDMQGFPFDTQRCYLYIRISSAKMEFLEWGELVAKYLGEVILAEYEVGRIGIDKIFEEDYSMAIVSITFSRRYAYYLTSAYLPTIMLMIISYASLFCKRENCDLRVMMALTTLLVLYALYQQISNDLPRTSYTKAIDVWCFFALTFIFTQVILHVMINVDIKHSMGRVCPCSASSKVGRPREEENLPLDQQGHRKISYNVKEGNSVNMESEPKHITRNHGKDPSCRVDALLVARIFYLVLFITFCVVYWIVVLNNE</sequence>
<keyword evidence="5" id="KW-0406">Ion transport</keyword>
<reference evidence="11 12" key="1">
    <citation type="submission" date="2023-11" db="EMBL/GenBank/DDBJ databases">
        <title>Halocaridina rubra genome assembly.</title>
        <authorList>
            <person name="Smith C."/>
        </authorList>
    </citation>
    <scope>NUCLEOTIDE SEQUENCE [LARGE SCALE GENOMIC DNA]</scope>
    <source>
        <strain evidence="11">EP-1</strain>
        <tissue evidence="11">Whole</tissue>
    </source>
</reference>
<dbReference type="InterPro" id="IPR006028">
    <property type="entry name" value="GABAA/Glycine_rcpt"/>
</dbReference>
<evidence type="ECO:0000313" key="12">
    <source>
        <dbReference type="Proteomes" id="UP001381693"/>
    </source>
</evidence>
<dbReference type="Pfam" id="PF02932">
    <property type="entry name" value="Neur_chan_memb"/>
    <property type="match status" value="1"/>
</dbReference>
<dbReference type="EMBL" id="JAXCGZ010022673">
    <property type="protein sequence ID" value="KAK7027880.1"/>
    <property type="molecule type" value="Genomic_DNA"/>
</dbReference>
<dbReference type="PANTHER" id="PTHR18945">
    <property type="entry name" value="NEUROTRANSMITTER GATED ION CHANNEL"/>
    <property type="match status" value="1"/>
</dbReference>
<dbReference type="AlphaFoldDB" id="A0AAN8WE36"/>
<feature type="transmembrane region" description="Helical" evidence="9">
    <location>
        <begin position="338"/>
        <end position="358"/>
    </location>
</feature>
<protein>
    <recommendedName>
        <fullName evidence="10">Neurotransmitter-gated ion-channel transmembrane domain-containing protein</fullName>
    </recommendedName>
</protein>
<evidence type="ECO:0000256" key="1">
    <source>
        <dbReference type="ARBA" id="ARBA00004141"/>
    </source>
</evidence>
<dbReference type="InterPro" id="IPR036734">
    <property type="entry name" value="Neur_chan_lig-bd_sf"/>
</dbReference>
<dbReference type="GO" id="GO:0005230">
    <property type="term" value="F:extracellular ligand-gated monoatomic ion channel activity"/>
    <property type="evidence" value="ECO:0007669"/>
    <property type="project" value="InterPro"/>
</dbReference>
<keyword evidence="4" id="KW-1003">Cell membrane</keyword>
<comment type="subcellular location">
    <subcellularLocation>
        <location evidence="2">Cell membrane</location>
    </subcellularLocation>
    <subcellularLocation>
        <location evidence="1">Membrane</location>
        <topology evidence="1">Multi-pass membrane protein</topology>
    </subcellularLocation>
</comment>
<keyword evidence="7" id="KW-0407">Ion channel</keyword>
<keyword evidence="9" id="KW-0812">Transmembrane</keyword>
<evidence type="ECO:0000256" key="6">
    <source>
        <dbReference type="ARBA" id="ARBA00023136"/>
    </source>
</evidence>
<feature type="region of interest" description="Disordered" evidence="8">
    <location>
        <begin position="20"/>
        <end position="43"/>
    </location>
</feature>
<dbReference type="InterPro" id="IPR038050">
    <property type="entry name" value="Neuro_actylchol_rec"/>
</dbReference>
<dbReference type="PRINTS" id="PR00253">
    <property type="entry name" value="GABAARECEPTR"/>
</dbReference>
<dbReference type="InterPro" id="IPR006201">
    <property type="entry name" value="Neur_channel"/>
</dbReference>
<dbReference type="InterPro" id="IPR036719">
    <property type="entry name" value="Neuro-gated_channel_TM_sf"/>
</dbReference>
<dbReference type="InterPro" id="IPR006029">
    <property type="entry name" value="Neurotrans-gated_channel_TM"/>
</dbReference>
<feature type="transmembrane region" description="Helical" evidence="9">
    <location>
        <begin position="242"/>
        <end position="264"/>
    </location>
</feature>